<dbReference type="STRING" id="1499966.U14_02815"/>
<proteinExistence type="predicted"/>
<dbReference type="InterPro" id="IPR005358">
    <property type="entry name" value="Puta_zinc/iron-chelating_dom"/>
</dbReference>
<keyword evidence="2" id="KW-1185">Reference proteome</keyword>
<sequence>MVTNESNQPIITVFERYATLAAYCDQWFANVVGEYQTQMRCAQGCALCCRLETVVPLEAALIAAYVEALPPQHAVKDDFSADECVFLASDATCAIYPVRPLICRTHGMPLQYPDREERDACPLNFSDIPLEQIAPQYVLSIEPVTVNLLRLNLALCMSAGNADAAGERIYLRDILVRANPLPSHILHVIESNRRLFQHVLKAFV</sequence>
<accession>A0A081BMF4</accession>
<dbReference type="Proteomes" id="UP000030700">
    <property type="component" value="Unassembled WGS sequence"/>
</dbReference>
<gene>
    <name evidence="1" type="ORF">U14_02815</name>
</gene>
<reference evidence="1" key="1">
    <citation type="journal article" date="2015" name="PeerJ">
        <title>First genomic representation of candidate bacterial phylum KSB3 points to enhanced environmental sensing as a trigger of wastewater bulking.</title>
        <authorList>
            <person name="Sekiguchi Y."/>
            <person name="Ohashi A."/>
            <person name="Parks D.H."/>
            <person name="Yamauchi T."/>
            <person name="Tyson G.W."/>
            <person name="Hugenholtz P."/>
        </authorList>
    </citation>
    <scope>NUCLEOTIDE SEQUENCE [LARGE SCALE GENOMIC DNA]</scope>
</reference>
<organism evidence="1">
    <name type="scientific">Candidatus Moduliflexus flocculans</name>
    <dbReference type="NCBI Taxonomy" id="1499966"/>
    <lineage>
        <taxon>Bacteria</taxon>
        <taxon>Candidatus Moduliflexota</taxon>
        <taxon>Candidatus Moduliflexia</taxon>
        <taxon>Candidatus Moduliflexales</taxon>
        <taxon>Candidatus Moduliflexaceae</taxon>
    </lineage>
</organism>
<dbReference type="HOGENOM" id="CLU_082366_1_0_0"/>
<evidence type="ECO:0000313" key="1">
    <source>
        <dbReference type="EMBL" id="GAK51570.1"/>
    </source>
</evidence>
<dbReference type="Pfam" id="PF03692">
    <property type="entry name" value="CxxCxxCC"/>
    <property type="match status" value="1"/>
</dbReference>
<protein>
    <recommendedName>
        <fullName evidence="3">YkgJ family cysteine cluster protein</fullName>
    </recommendedName>
</protein>
<evidence type="ECO:0000313" key="2">
    <source>
        <dbReference type="Proteomes" id="UP000030700"/>
    </source>
</evidence>
<dbReference type="AlphaFoldDB" id="A0A081BMF4"/>
<name>A0A081BMF4_9BACT</name>
<dbReference type="EMBL" id="DF820457">
    <property type="protein sequence ID" value="GAK51570.1"/>
    <property type="molecule type" value="Genomic_DNA"/>
</dbReference>
<evidence type="ECO:0008006" key="3">
    <source>
        <dbReference type="Google" id="ProtNLM"/>
    </source>
</evidence>